<sequence length="408" mass="47183">MFGFFFFDDVYIRNSLALKEKRNELNEKLAKKERKRKKKQRKEEKERQRIRDIEKELERSGYQFRNLPSTNYSTNGMAESNESAQNGEAVTEDLEISEVTRKARDVVAEIEAEERRELEELKNKQREPPITFRDAVDVKEEYNALVGLVNGKLNAEEQQCLEELKQYMLMDEGSWALGDGFLNFVGRLLHDKSLSADIRTKLLNVMSCAALKDDVILLLHQDRRDHVLMNYAGDVERLTLEEQQALALFFVNMFENLSSSEWLLYISEWEHNNNSLSNIRVTTKVGINSLLSENPILQERGSAIVHNMACKEKMHQNKRLRRLLPAGCISKVFDDVAIELTMALLQFLNTASTEELLFRALKSLARFCQISGQEVTQLIQMIGPEPTKFKGKSPRIDEQIEMITSKLR</sequence>
<feature type="compositionally biased region" description="Polar residues" evidence="2">
    <location>
        <begin position="66"/>
        <end position="88"/>
    </location>
</feature>
<comment type="caution">
    <text evidence="3">The sequence shown here is derived from an EMBL/GenBank/DDBJ whole genome shotgun (WGS) entry which is preliminary data.</text>
</comment>
<feature type="compositionally biased region" description="Basic residues" evidence="2">
    <location>
        <begin position="31"/>
        <end position="40"/>
    </location>
</feature>
<reference evidence="3 4" key="1">
    <citation type="submission" date="2023-09" db="EMBL/GenBank/DDBJ databases">
        <title>Genomes of two closely related lineages of the louse Polyplax serrata with different host specificities.</title>
        <authorList>
            <person name="Martinu J."/>
            <person name="Tarabai H."/>
            <person name="Stefka J."/>
            <person name="Hypsa V."/>
        </authorList>
    </citation>
    <scope>NUCLEOTIDE SEQUENCE [LARGE SCALE GENOMIC DNA]</scope>
    <source>
        <strain evidence="3">98ZLc_SE</strain>
    </source>
</reference>
<keyword evidence="4" id="KW-1185">Reference proteome</keyword>
<evidence type="ECO:0000256" key="2">
    <source>
        <dbReference type="SAM" id="MobiDB-lite"/>
    </source>
</evidence>
<feature type="region of interest" description="Disordered" evidence="2">
    <location>
        <begin position="29"/>
        <end position="49"/>
    </location>
</feature>
<proteinExistence type="predicted"/>
<name>A0ABR1ANX4_POLSC</name>
<evidence type="ECO:0000313" key="3">
    <source>
        <dbReference type="EMBL" id="KAK6624171.1"/>
    </source>
</evidence>
<organism evidence="3 4">
    <name type="scientific">Polyplax serrata</name>
    <name type="common">Common mouse louse</name>
    <dbReference type="NCBI Taxonomy" id="468196"/>
    <lineage>
        <taxon>Eukaryota</taxon>
        <taxon>Metazoa</taxon>
        <taxon>Ecdysozoa</taxon>
        <taxon>Arthropoda</taxon>
        <taxon>Hexapoda</taxon>
        <taxon>Insecta</taxon>
        <taxon>Pterygota</taxon>
        <taxon>Neoptera</taxon>
        <taxon>Paraneoptera</taxon>
        <taxon>Psocodea</taxon>
        <taxon>Troctomorpha</taxon>
        <taxon>Phthiraptera</taxon>
        <taxon>Anoplura</taxon>
        <taxon>Polyplacidae</taxon>
        <taxon>Polyplax</taxon>
    </lineage>
</organism>
<accession>A0ABR1ANX4</accession>
<evidence type="ECO:0000313" key="4">
    <source>
        <dbReference type="Proteomes" id="UP001359485"/>
    </source>
</evidence>
<keyword evidence="1" id="KW-0175">Coiled coil</keyword>
<dbReference type="Gene3D" id="1.25.10.10">
    <property type="entry name" value="Leucine-rich Repeat Variant"/>
    <property type="match status" value="1"/>
</dbReference>
<evidence type="ECO:0000256" key="1">
    <source>
        <dbReference type="SAM" id="Coils"/>
    </source>
</evidence>
<dbReference type="InterPro" id="IPR011989">
    <property type="entry name" value="ARM-like"/>
</dbReference>
<feature type="region of interest" description="Disordered" evidence="2">
    <location>
        <begin position="65"/>
        <end position="91"/>
    </location>
</feature>
<dbReference type="Proteomes" id="UP001359485">
    <property type="component" value="Unassembled WGS sequence"/>
</dbReference>
<gene>
    <name evidence="3" type="ORF">RUM44_011029</name>
</gene>
<dbReference type="EMBL" id="JAWJWF010000046">
    <property type="protein sequence ID" value="KAK6624171.1"/>
    <property type="molecule type" value="Genomic_DNA"/>
</dbReference>
<protein>
    <submittedName>
        <fullName evidence="3">Uncharacterized protein</fullName>
    </submittedName>
</protein>
<feature type="coiled-coil region" evidence="1">
    <location>
        <begin position="96"/>
        <end position="127"/>
    </location>
</feature>